<evidence type="ECO:0000313" key="1">
    <source>
        <dbReference type="EMBL" id="KVH96296.1"/>
    </source>
</evidence>
<evidence type="ECO:0008006" key="3">
    <source>
        <dbReference type="Google" id="ProtNLM"/>
    </source>
</evidence>
<accession>A0A118JX49</accession>
<protein>
    <recommendedName>
        <fullName evidence="3">Heavy metal-associated domain, HMA</fullName>
    </recommendedName>
</protein>
<reference evidence="1 2" key="1">
    <citation type="journal article" date="2016" name="Sci. Rep.">
        <title>The genome sequence of the outbreeding globe artichoke constructed de novo incorporating a phase-aware low-pass sequencing strategy of F1 progeny.</title>
        <authorList>
            <person name="Scaglione D."/>
            <person name="Reyes-Chin-Wo S."/>
            <person name="Acquadro A."/>
            <person name="Froenicke L."/>
            <person name="Portis E."/>
            <person name="Beitel C."/>
            <person name="Tirone M."/>
            <person name="Mauro R."/>
            <person name="Lo Monaco A."/>
            <person name="Mauromicale G."/>
            <person name="Faccioli P."/>
            <person name="Cattivelli L."/>
            <person name="Rieseberg L."/>
            <person name="Michelmore R."/>
            <person name="Lanteri S."/>
        </authorList>
    </citation>
    <scope>NUCLEOTIDE SEQUENCE [LARGE SCALE GENOMIC DNA]</scope>
    <source>
        <strain evidence="1">2C</strain>
    </source>
</reference>
<sequence length="121" mass="14000">MRRKKKNEEEEEEKSNKLIEVSTTLASVESLTFPLVQEVVLLADFGCKKCEDRVAGIVSRLNGEMESMEIMVMEKKVIFTFTSKYSREIKTCGKKLEVATIYKHMAKKIFNVKRFLRALNT</sequence>
<dbReference type="Gramene" id="KVH96296">
    <property type="protein sequence ID" value="KVH96296"/>
    <property type="gene ID" value="Ccrd_001617"/>
</dbReference>
<keyword evidence="2" id="KW-1185">Reference proteome</keyword>
<dbReference type="EMBL" id="LEKV01004335">
    <property type="protein sequence ID" value="KVH96296.1"/>
    <property type="molecule type" value="Genomic_DNA"/>
</dbReference>
<comment type="caution">
    <text evidence="1">The sequence shown here is derived from an EMBL/GenBank/DDBJ whole genome shotgun (WGS) entry which is preliminary data.</text>
</comment>
<dbReference type="Proteomes" id="UP000243975">
    <property type="component" value="Unassembled WGS sequence"/>
</dbReference>
<proteinExistence type="predicted"/>
<dbReference type="AlphaFoldDB" id="A0A118JX49"/>
<gene>
    <name evidence="1" type="ORF">Ccrd_001617</name>
</gene>
<name>A0A118JX49_CYNCS</name>
<evidence type="ECO:0000313" key="2">
    <source>
        <dbReference type="Proteomes" id="UP000243975"/>
    </source>
</evidence>
<dbReference type="OMA" id="ESMEIMM"/>
<organism evidence="1 2">
    <name type="scientific">Cynara cardunculus var. scolymus</name>
    <name type="common">Globe artichoke</name>
    <name type="synonym">Cynara scolymus</name>
    <dbReference type="NCBI Taxonomy" id="59895"/>
    <lineage>
        <taxon>Eukaryota</taxon>
        <taxon>Viridiplantae</taxon>
        <taxon>Streptophyta</taxon>
        <taxon>Embryophyta</taxon>
        <taxon>Tracheophyta</taxon>
        <taxon>Spermatophyta</taxon>
        <taxon>Magnoliopsida</taxon>
        <taxon>eudicotyledons</taxon>
        <taxon>Gunneridae</taxon>
        <taxon>Pentapetalae</taxon>
        <taxon>asterids</taxon>
        <taxon>campanulids</taxon>
        <taxon>Asterales</taxon>
        <taxon>Asteraceae</taxon>
        <taxon>Carduoideae</taxon>
        <taxon>Cardueae</taxon>
        <taxon>Carduinae</taxon>
        <taxon>Cynara</taxon>
    </lineage>
</organism>